<sequence length="265" mass="30898">MIDSNGKRKLSFGELPSTLIIGNIEPSNVEIGEFIVRMNSLNFDNITLFDFLSENHLSFYTQELLSNNSGSYNVLEYPLVSLFKDSSILFSKIRKSYKSLLNWGERELVVKKINSKNIQWKHFENFMRMHIDVSGKQTRSEETWKLQHEMVTKEEAFLLIGYLNNKAISYGFFPYNFKSCYYGNSVSLREYFDKPIFHRLLWEAILYAKDLGCQYFDISPMSYDDDKLTDIAKFKKGFGADVRLVLRVAGNSSKNSLEKNLQIRQ</sequence>
<keyword evidence="2" id="KW-1185">Reference proteome</keyword>
<dbReference type="EMBL" id="MCRM02000002">
    <property type="protein sequence ID" value="PNV76507.1"/>
    <property type="molecule type" value="Genomic_DNA"/>
</dbReference>
<reference evidence="1" key="1">
    <citation type="submission" date="2018-01" db="EMBL/GenBank/DDBJ databases">
        <title>Genomic characterization of Leptospira inadai serogroup Lyme isolated from captured rat in Brazil and comparative analysis with human reference strain.</title>
        <authorList>
            <person name="Moreno L.Z."/>
            <person name="Loureiro A.P."/>
            <person name="Miraglia F."/>
            <person name="Kremer F.S."/>
            <person name="Eslabao M.R."/>
            <person name="Dellagostin O.A."/>
            <person name="Lilenbaum W."/>
            <person name="Moreno A.M."/>
        </authorList>
    </citation>
    <scope>NUCLEOTIDE SEQUENCE [LARGE SCALE GENOMIC DNA]</scope>
    <source>
        <strain evidence="1">M34/99</strain>
    </source>
</reference>
<proteinExistence type="predicted"/>
<dbReference type="Gene3D" id="3.40.630.30">
    <property type="match status" value="1"/>
</dbReference>
<evidence type="ECO:0000313" key="2">
    <source>
        <dbReference type="Proteomes" id="UP000094669"/>
    </source>
</evidence>
<gene>
    <name evidence="1" type="ORF">BES34_002645</name>
</gene>
<name>A0ABX4YML9_9LEPT</name>
<dbReference type="Proteomes" id="UP000094669">
    <property type="component" value="Unassembled WGS sequence"/>
</dbReference>
<accession>A0ABX4YML9</accession>
<organism evidence="1 2">
    <name type="scientific">Leptospira inadai serovar Lyme</name>
    <dbReference type="NCBI Taxonomy" id="293084"/>
    <lineage>
        <taxon>Bacteria</taxon>
        <taxon>Pseudomonadati</taxon>
        <taxon>Spirochaetota</taxon>
        <taxon>Spirochaetia</taxon>
        <taxon>Leptospirales</taxon>
        <taxon>Leptospiraceae</taxon>
        <taxon>Leptospira</taxon>
    </lineage>
</organism>
<protein>
    <recommendedName>
        <fullName evidence="3">Acetyltransferase (GNAT) domain protein</fullName>
    </recommendedName>
</protein>
<evidence type="ECO:0000313" key="1">
    <source>
        <dbReference type="EMBL" id="PNV76507.1"/>
    </source>
</evidence>
<comment type="caution">
    <text evidence="1">The sequence shown here is derived from an EMBL/GenBank/DDBJ whole genome shotgun (WGS) entry which is preliminary data.</text>
</comment>
<dbReference type="SUPFAM" id="SSF55729">
    <property type="entry name" value="Acyl-CoA N-acyltransferases (Nat)"/>
    <property type="match status" value="1"/>
</dbReference>
<dbReference type="InterPro" id="IPR016181">
    <property type="entry name" value="Acyl_CoA_acyltransferase"/>
</dbReference>
<evidence type="ECO:0008006" key="3">
    <source>
        <dbReference type="Google" id="ProtNLM"/>
    </source>
</evidence>